<dbReference type="Proteomes" id="UP000594263">
    <property type="component" value="Unplaced"/>
</dbReference>
<feature type="domain" description="Agenet" evidence="1">
    <location>
        <begin position="187"/>
        <end position="257"/>
    </location>
</feature>
<dbReference type="CDD" id="cd20405">
    <property type="entry name" value="Tudor_Agenet_AtDUF_rpt1_3"/>
    <property type="match status" value="1"/>
</dbReference>
<evidence type="ECO:0000259" key="1">
    <source>
        <dbReference type="SMART" id="SM00743"/>
    </source>
</evidence>
<dbReference type="PANTHER" id="PTHR31917:SF147">
    <property type="entry name" value="AGENET DOMAIN-CONTAINING PROTEIN"/>
    <property type="match status" value="1"/>
</dbReference>
<dbReference type="PANTHER" id="PTHR31917">
    <property type="entry name" value="AGENET DOMAIN-CONTAINING PROTEIN-RELATED"/>
    <property type="match status" value="1"/>
</dbReference>
<feature type="domain" description="Agenet" evidence="1">
    <location>
        <begin position="351"/>
        <end position="415"/>
    </location>
</feature>
<sequence>MASTSGTNKPHFKEGDLVGYQIPKLSDLSTGVVLKKWAPYGYVPVQDVAEDPSLGNGRQRNIPAEELQLLAPAAERTWFEANERVAVQLQHGSVWRRGVVKKALDQARSRYLVEVEVEEDYDDGAVAVVERGKKARMLVKEVEVTKLRVRVLGEWVAGSSSARTEQQQGYLKSVIIKQEKLPEATLIKYEKWRRVEVAINEEGFEGAWFTADIVGYIDPNGLEYLVQFVNLMTDDSQRPLIESVAFKHIRPCPPTLARPYHFRVSEFVDCWHHDGWWRGEVIVRFPDCAKYRVYFGATGENLEFEYERMRPHLEWIDGDWVLYGAANEEYYPLVEDSSTSTANTTSGERKYKFVKGMEVEVTKDLRAGSFFNATISDDQLPNESYLVCYYKLFGVELIVDVVQAYQIRPVPPPLHRERIMTVLDLVDVRDYKDRRWWSAVVVGDSNCSKCVTVTIFETGEQWVCDREALRFHQEWIDGVWVDVNNLQDVVRIYPAYTVVTKTYPLMRCTDGSYV</sequence>
<organism evidence="2 3">
    <name type="scientific">Kalanchoe fedtschenkoi</name>
    <name type="common">Lavender scallops</name>
    <name type="synonym">South American air plant</name>
    <dbReference type="NCBI Taxonomy" id="63787"/>
    <lineage>
        <taxon>Eukaryota</taxon>
        <taxon>Viridiplantae</taxon>
        <taxon>Streptophyta</taxon>
        <taxon>Embryophyta</taxon>
        <taxon>Tracheophyta</taxon>
        <taxon>Spermatophyta</taxon>
        <taxon>Magnoliopsida</taxon>
        <taxon>eudicotyledons</taxon>
        <taxon>Gunneridae</taxon>
        <taxon>Pentapetalae</taxon>
        <taxon>Saxifragales</taxon>
        <taxon>Crassulaceae</taxon>
        <taxon>Kalanchoe</taxon>
    </lineage>
</organism>
<feature type="domain" description="Agenet" evidence="1">
    <location>
        <begin position="418"/>
        <end position="477"/>
    </location>
</feature>
<dbReference type="Gramene" id="Kaladp0061s0015.1.v1.1">
    <property type="protein sequence ID" value="Kaladp0061s0015.1.v1.1"/>
    <property type="gene ID" value="Kaladp0061s0015.v1.1"/>
</dbReference>
<dbReference type="Pfam" id="PF05641">
    <property type="entry name" value="Agenet"/>
    <property type="match status" value="2"/>
</dbReference>
<reference evidence="2" key="1">
    <citation type="submission" date="2021-01" db="UniProtKB">
        <authorList>
            <consortium name="EnsemblPlants"/>
        </authorList>
    </citation>
    <scope>IDENTIFICATION</scope>
</reference>
<feature type="domain" description="Agenet" evidence="1">
    <location>
        <begin position="260"/>
        <end position="317"/>
    </location>
</feature>
<protein>
    <recommendedName>
        <fullName evidence="1">Agenet domain-containing protein</fullName>
    </recommendedName>
</protein>
<evidence type="ECO:0000313" key="3">
    <source>
        <dbReference type="Proteomes" id="UP000594263"/>
    </source>
</evidence>
<accession>A0A7N0UD72</accession>
<name>A0A7N0UD72_KALFE</name>
<evidence type="ECO:0000313" key="2">
    <source>
        <dbReference type="EnsemblPlants" id="Kaladp0061s0015.1.v1.1"/>
    </source>
</evidence>
<dbReference type="InterPro" id="IPR014002">
    <property type="entry name" value="Agenet_dom_plant"/>
</dbReference>
<dbReference type="AlphaFoldDB" id="A0A7N0UD72"/>
<proteinExistence type="predicted"/>
<dbReference type="InterPro" id="IPR008395">
    <property type="entry name" value="Agenet-like_dom"/>
</dbReference>
<dbReference type="EnsemblPlants" id="Kaladp0061s0015.1.v1.1">
    <property type="protein sequence ID" value="Kaladp0061s0015.1.v1.1"/>
    <property type="gene ID" value="Kaladp0061s0015.v1.1"/>
</dbReference>
<dbReference type="SMART" id="SM00743">
    <property type="entry name" value="Agenet"/>
    <property type="match status" value="4"/>
</dbReference>
<keyword evidence="3" id="KW-1185">Reference proteome</keyword>